<dbReference type="RefSeq" id="WP_344662472.1">
    <property type="nucleotide sequence ID" value="NZ_BAAAQM010000074.1"/>
</dbReference>
<feature type="transmembrane region" description="Helical" evidence="7">
    <location>
        <begin position="210"/>
        <end position="235"/>
    </location>
</feature>
<evidence type="ECO:0000256" key="7">
    <source>
        <dbReference type="SAM" id="Phobius"/>
    </source>
</evidence>
<feature type="transmembrane region" description="Helical" evidence="7">
    <location>
        <begin position="310"/>
        <end position="330"/>
    </location>
</feature>
<name>A0ABP5EQS1_9ACTN</name>
<dbReference type="InterPro" id="IPR001750">
    <property type="entry name" value="ND/Mrp_TM"/>
</dbReference>
<gene>
    <name evidence="9" type="ORF">GCM10009838_80440</name>
</gene>
<reference evidence="10" key="1">
    <citation type="journal article" date="2019" name="Int. J. Syst. Evol. Microbiol.">
        <title>The Global Catalogue of Microorganisms (GCM) 10K type strain sequencing project: providing services to taxonomists for standard genome sequencing and annotation.</title>
        <authorList>
            <consortium name="The Broad Institute Genomics Platform"/>
            <consortium name="The Broad Institute Genome Sequencing Center for Infectious Disease"/>
            <person name="Wu L."/>
            <person name="Ma J."/>
        </authorList>
    </citation>
    <scope>NUCLEOTIDE SEQUENCE [LARGE SCALE GENOMIC DNA]</scope>
    <source>
        <strain evidence="10">JCM 16013</strain>
    </source>
</reference>
<evidence type="ECO:0000256" key="4">
    <source>
        <dbReference type="ARBA" id="ARBA00022989"/>
    </source>
</evidence>
<feature type="transmembrane region" description="Helical" evidence="7">
    <location>
        <begin position="336"/>
        <end position="360"/>
    </location>
</feature>
<evidence type="ECO:0000256" key="5">
    <source>
        <dbReference type="ARBA" id="ARBA00023136"/>
    </source>
</evidence>
<comment type="subcellular location">
    <subcellularLocation>
        <location evidence="1">Endomembrane system</location>
        <topology evidence="1">Multi-pass membrane protein</topology>
    </subcellularLocation>
    <subcellularLocation>
        <location evidence="6">Membrane</location>
        <topology evidence="6">Multi-pass membrane protein</topology>
    </subcellularLocation>
</comment>
<evidence type="ECO:0000256" key="3">
    <source>
        <dbReference type="ARBA" id="ARBA00022692"/>
    </source>
</evidence>
<evidence type="ECO:0000259" key="8">
    <source>
        <dbReference type="Pfam" id="PF00361"/>
    </source>
</evidence>
<keyword evidence="10" id="KW-1185">Reference proteome</keyword>
<dbReference type="InterPro" id="IPR010227">
    <property type="entry name" value="NADH_Q_OxRdtase_chainM/4"/>
</dbReference>
<evidence type="ECO:0000256" key="1">
    <source>
        <dbReference type="ARBA" id="ARBA00004127"/>
    </source>
</evidence>
<feature type="transmembrane region" description="Helical" evidence="7">
    <location>
        <begin position="168"/>
        <end position="190"/>
    </location>
</feature>
<dbReference type="InterPro" id="IPR003918">
    <property type="entry name" value="NADH_UbQ_OxRdtase"/>
</dbReference>
<feature type="domain" description="NADH:quinone oxidoreductase/Mrp antiporter transmembrane" evidence="8">
    <location>
        <begin position="132"/>
        <end position="413"/>
    </location>
</feature>
<accession>A0ABP5EQS1</accession>
<dbReference type="PANTHER" id="PTHR43507:SF1">
    <property type="entry name" value="NADH-UBIQUINONE OXIDOREDUCTASE CHAIN 4"/>
    <property type="match status" value="1"/>
</dbReference>
<feature type="transmembrane region" description="Helical" evidence="7">
    <location>
        <begin position="276"/>
        <end position="298"/>
    </location>
</feature>
<feature type="transmembrane region" description="Helical" evidence="7">
    <location>
        <begin position="76"/>
        <end position="103"/>
    </location>
</feature>
<keyword evidence="4 7" id="KW-1133">Transmembrane helix</keyword>
<dbReference type="NCBIfam" id="TIGR01972">
    <property type="entry name" value="NDH_I_M"/>
    <property type="match status" value="1"/>
</dbReference>
<comment type="similarity">
    <text evidence="2">Belongs to the complex I subunit 4 family.</text>
</comment>
<evidence type="ECO:0000256" key="2">
    <source>
        <dbReference type="ARBA" id="ARBA00009025"/>
    </source>
</evidence>
<dbReference type="PRINTS" id="PR01437">
    <property type="entry name" value="NUOXDRDTASE4"/>
</dbReference>
<organism evidence="9 10">
    <name type="scientific">Catenulispora subtropica</name>
    <dbReference type="NCBI Taxonomy" id="450798"/>
    <lineage>
        <taxon>Bacteria</taxon>
        <taxon>Bacillati</taxon>
        <taxon>Actinomycetota</taxon>
        <taxon>Actinomycetes</taxon>
        <taxon>Catenulisporales</taxon>
        <taxon>Catenulisporaceae</taxon>
        <taxon>Catenulispora</taxon>
    </lineage>
</organism>
<protein>
    <submittedName>
        <fullName evidence="9">NADH-quinone oxidoreductase subunit M</fullName>
    </submittedName>
</protein>
<evidence type="ECO:0000313" key="10">
    <source>
        <dbReference type="Proteomes" id="UP001499854"/>
    </source>
</evidence>
<dbReference type="EMBL" id="BAAAQM010000074">
    <property type="protein sequence ID" value="GAA2002423.1"/>
    <property type="molecule type" value="Genomic_DNA"/>
</dbReference>
<feature type="transmembrane region" description="Helical" evidence="7">
    <location>
        <begin position="37"/>
        <end position="55"/>
    </location>
</feature>
<comment type="caution">
    <text evidence="9">The sequence shown here is derived from an EMBL/GenBank/DDBJ whole genome shotgun (WGS) entry which is preliminary data.</text>
</comment>
<dbReference type="Proteomes" id="UP001499854">
    <property type="component" value="Unassembled WGS sequence"/>
</dbReference>
<feature type="transmembrane region" description="Helical" evidence="7">
    <location>
        <begin position="423"/>
        <end position="445"/>
    </location>
</feature>
<sequence length="504" mass="53004">MNALLLATLLVPLAGIAVLYLVPQSSAERIATRVGFYTGAVVLALAVVLACVFDYSKTGYQGRVDWNWIPALHVRFQLGVDGISLPLVLLTVLLSALCFFYSIRHVPDGGSQRAYTALLLTLEIGMLGTFLATDLILFFIFFEIVLLPMWALIANWGSEDAKAAATKFILYTLLGSAVMVVGFLVVFAYADSFDMAWLTAHARTDVPKGAALTAFALIGLGFAVKTPMFPLHTWLPDAHTAAPTAGSVLLAGVLLKMGTYGFVRIAVPILPQAAPTYAPALAAFGVVGVIYGSLACLAIVRKPDGDLKRLIAYSSIGHMGFVLLAIGSLTPAGMNAALFASVAHGLITGLLFFLVGGLKVRVHSAKLDDIGRALYRKAPRYGVLLAFAAMASLGLPGLAGFWGEVLALFSATRPGSGLTQGSYIAMAAIAALGLVLTATYLLAVVRRVCMGPAATDGETPMTELTAVETATWTPLVLLTLAAGLWPTMVLGITDPAVQVLMKGV</sequence>
<proteinExistence type="inferred from homology"/>
<keyword evidence="3 6" id="KW-0812">Transmembrane</keyword>
<feature type="transmembrane region" description="Helical" evidence="7">
    <location>
        <begin position="247"/>
        <end position="270"/>
    </location>
</feature>
<evidence type="ECO:0000313" key="9">
    <source>
        <dbReference type="EMBL" id="GAA2002423.1"/>
    </source>
</evidence>
<dbReference type="Pfam" id="PF00361">
    <property type="entry name" value="Proton_antipo_M"/>
    <property type="match status" value="1"/>
</dbReference>
<dbReference type="PANTHER" id="PTHR43507">
    <property type="entry name" value="NADH-UBIQUINONE OXIDOREDUCTASE CHAIN 4"/>
    <property type="match status" value="1"/>
</dbReference>
<feature type="transmembrane region" description="Helical" evidence="7">
    <location>
        <begin position="135"/>
        <end position="156"/>
    </location>
</feature>
<keyword evidence="5 7" id="KW-0472">Membrane</keyword>
<feature type="transmembrane region" description="Helical" evidence="7">
    <location>
        <begin position="381"/>
        <end position="403"/>
    </location>
</feature>
<evidence type="ECO:0000256" key="6">
    <source>
        <dbReference type="RuleBase" id="RU000320"/>
    </source>
</evidence>